<proteinExistence type="inferred from homology"/>
<reference evidence="1" key="1">
    <citation type="journal article" date="2017" name="Appl. Environ. Microbiol.">
        <title>Molecular characterization of an Endozoicomonas-like organism causing infection in king scallop Pecten maximus L.</title>
        <authorList>
            <person name="Cano I."/>
            <person name="van Aerle R."/>
            <person name="Ross S."/>
            <person name="Verner-Jeffreys D.W."/>
            <person name="Paley R.K."/>
            <person name="Rimmer G."/>
            <person name="Ryder D."/>
            <person name="Hooper P."/>
            <person name="Stone D."/>
            <person name="Feist S.W."/>
        </authorList>
    </citation>
    <scope>NUCLEOTIDE SEQUENCE</scope>
</reference>
<sequence length="259" mass="29346">MLMVISPAKKLDYSSPVTVKQHSQPRMQDQALILIKELKKLSPDALSELMHISDKLAQLNTARFQAWSKPFTTDNARQALLAFKGDVYIGLAAETLNASGLSFAQEHVRILSGLYGVLRPLDLMQAYRLEMGTQFANDRGRDLYHFWGQKITELLNQDLATLNSCQLVNLASNEYFKSVKTPGLEAEVITPVFKDWKGGKYKIVSFYAKKARGLMVRYAIDHSISEPENLKTFDYGGYRFNPAMSSEHTWIFTRDAPDQ</sequence>
<dbReference type="PANTHER" id="PTHR30283:SF4">
    <property type="entry name" value="PEROXIDE STRESS RESISTANCE PROTEIN YAAA"/>
    <property type="match status" value="1"/>
</dbReference>
<dbReference type="PANTHER" id="PTHR30283">
    <property type="entry name" value="PEROXIDE STRESS RESPONSE PROTEIN YAAA"/>
    <property type="match status" value="1"/>
</dbReference>
<accession>A0A2H9TCD0</accession>
<dbReference type="AlphaFoldDB" id="A0A2H9TCD0"/>
<evidence type="ECO:0000313" key="1">
    <source>
        <dbReference type="EMBL" id="PJE80839.1"/>
    </source>
</evidence>
<comment type="caution">
    <text evidence="1">The sequence shown here is derived from an EMBL/GenBank/DDBJ whole genome shotgun (WGS) entry which is preliminary data.</text>
</comment>
<dbReference type="GO" id="GO:0033194">
    <property type="term" value="P:response to hydroperoxide"/>
    <property type="evidence" value="ECO:0007669"/>
    <property type="project" value="TreeGrafter"/>
</dbReference>
<dbReference type="InterPro" id="IPR005583">
    <property type="entry name" value="YaaA"/>
</dbReference>
<gene>
    <name evidence="1" type="ORF">CI610_00182</name>
</gene>
<dbReference type="EMBL" id="NSIT01000004">
    <property type="protein sequence ID" value="PJE80839.1"/>
    <property type="molecule type" value="Genomic_DNA"/>
</dbReference>
<protein>
    <submittedName>
        <fullName evidence="1">Uncharacterized protein</fullName>
    </submittedName>
</protein>
<name>A0A2H9TCD0_9ZZZZ</name>
<organism evidence="1">
    <name type="scientific">invertebrate metagenome</name>
    <dbReference type="NCBI Taxonomy" id="1711999"/>
    <lineage>
        <taxon>unclassified sequences</taxon>
        <taxon>metagenomes</taxon>
        <taxon>organismal metagenomes</taxon>
    </lineage>
</organism>
<dbReference type="GO" id="GO:0005829">
    <property type="term" value="C:cytosol"/>
    <property type="evidence" value="ECO:0007669"/>
    <property type="project" value="TreeGrafter"/>
</dbReference>
<dbReference type="Pfam" id="PF03883">
    <property type="entry name" value="H2O2_YaaD"/>
    <property type="match status" value="1"/>
</dbReference>
<dbReference type="NCBIfam" id="NF002541">
    <property type="entry name" value="PRK02101.1-1"/>
    <property type="match status" value="1"/>
</dbReference>
<dbReference type="NCBIfam" id="NF002542">
    <property type="entry name" value="PRK02101.1-3"/>
    <property type="match status" value="1"/>
</dbReference>
<dbReference type="HAMAP" id="MF_00652">
    <property type="entry name" value="UPF0246"/>
    <property type="match status" value="1"/>
</dbReference>